<comment type="caution">
    <text evidence="1">The sequence shown here is derived from an EMBL/GenBank/DDBJ whole genome shotgun (WGS) entry which is preliminary data.</text>
</comment>
<dbReference type="InterPro" id="IPR036188">
    <property type="entry name" value="FAD/NAD-bd_sf"/>
</dbReference>
<dbReference type="Gene3D" id="3.50.50.60">
    <property type="entry name" value="FAD/NAD(P)-binding domain"/>
    <property type="match status" value="1"/>
</dbReference>
<keyword evidence="2" id="KW-1185">Reference proteome</keyword>
<sequence length="483" mass="53067">MPTVPAPTIETDYLIIGAGAVGMAFADTMLDEDPDAHITLVDRHAKPGGHWNDAYPFVALHQPASYYGLNSTPLGNNQIDTDGPNKGYYELATGTEVCAYYERVMNTRFLPSGRVAYLPMTDYLGNHRISGILSGEERAVKVRRKVVDATYYNTSVPATHTRRFTVAQGTQIAIPNDLPGLWMRSNEIPAHYAILGAGKTAMDVAVWLLRSGVPQDNITWVRPRETWMFNRANTQSGPAFFEQLMQAQLTLMNAVADAETADDLFLKLERDDFMLRIDPDVLPTKFHFPVISHGELELLRSVKNVVRMGRLTAIAPGELMFPTGTVAVPENTLFVDCTATAVAVRETRPQFEDGLITLQMMHVPLVALNAAVAAFIEANFDNDADKNTLGEVSAFVDSAHEYPIALLTTTMNRIRWSMSKPISDWLAKSRLDPAGPLIASLPKGDPRFALLGKVQDATRAALPNLHRLAALGALPAAPQDRSR</sequence>
<dbReference type="Pfam" id="PF13450">
    <property type="entry name" value="NAD_binding_8"/>
    <property type="match status" value="1"/>
</dbReference>
<dbReference type="OrthoDB" id="9773233at2"/>
<accession>A0A6L7GL29</accession>
<evidence type="ECO:0000313" key="2">
    <source>
        <dbReference type="Proteomes" id="UP000473531"/>
    </source>
</evidence>
<dbReference type="Proteomes" id="UP000473531">
    <property type="component" value="Unassembled WGS sequence"/>
</dbReference>
<organism evidence="1 2">
    <name type="scientific">Allopontixanthobacter confluentis</name>
    <dbReference type="NCBI Taxonomy" id="1849021"/>
    <lineage>
        <taxon>Bacteria</taxon>
        <taxon>Pseudomonadati</taxon>
        <taxon>Pseudomonadota</taxon>
        <taxon>Alphaproteobacteria</taxon>
        <taxon>Sphingomonadales</taxon>
        <taxon>Erythrobacteraceae</taxon>
        <taxon>Allopontixanthobacter</taxon>
    </lineage>
</organism>
<dbReference type="SUPFAM" id="SSF51905">
    <property type="entry name" value="FAD/NAD(P)-binding domain"/>
    <property type="match status" value="1"/>
</dbReference>
<dbReference type="EMBL" id="WTYU01000002">
    <property type="protein sequence ID" value="MXP15588.1"/>
    <property type="molecule type" value="Genomic_DNA"/>
</dbReference>
<name>A0A6L7GL29_9SPHN</name>
<dbReference type="RefSeq" id="WP_160602086.1">
    <property type="nucleotide sequence ID" value="NZ_WTYU01000002.1"/>
</dbReference>
<evidence type="ECO:0000313" key="1">
    <source>
        <dbReference type="EMBL" id="MXP15588.1"/>
    </source>
</evidence>
<reference evidence="1 2" key="1">
    <citation type="submission" date="2019-12" db="EMBL/GenBank/DDBJ databases">
        <title>Genomic-based taxomic classification of the family Erythrobacteraceae.</title>
        <authorList>
            <person name="Xu L."/>
        </authorList>
    </citation>
    <scope>NUCLEOTIDE SEQUENCE [LARGE SCALE GENOMIC DNA]</scope>
    <source>
        <strain evidence="1 2">KCTC 52259</strain>
    </source>
</reference>
<proteinExistence type="predicted"/>
<protein>
    <submittedName>
        <fullName evidence="1">NAD(P)-binding protein</fullName>
    </submittedName>
</protein>
<gene>
    <name evidence="1" type="ORF">GRI44_12580</name>
</gene>
<dbReference type="AlphaFoldDB" id="A0A6L7GL29"/>